<feature type="transmembrane region" description="Helical" evidence="8">
    <location>
        <begin position="55"/>
        <end position="75"/>
    </location>
</feature>
<feature type="transmembrane region" description="Helical" evidence="8">
    <location>
        <begin position="204"/>
        <end position="225"/>
    </location>
</feature>
<dbReference type="GO" id="GO:0005886">
    <property type="term" value="C:plasma membrane"/>
    <property type="evidence" value="ECO:0007669"/>
    <property type="project" value="UniProtKB-SubCell"/>
</dbReference>
<feature type="transmembrane region" description="Helical" evidence="8">
    <location>
        <begin position="140"/>
        <end position="166"/>
    </location>
</feature>
<evidence type="ECO:0000256" key="3">
    <source>
        <dbReference type="ARBA" id="ARBA00022448"/>
    </source>
</evidence>
<evidence type="ECO:0000313" key="10">
    <source>
        <dbReference type="Proteomes" id="UP000325797"/>
    </source>
</evidence>
<feature type="transmembrane region" description="Helical" evidence="8">
    <location>
        <begin position="20"/>
        <end position="43"/>
    </location>
</feature>
<dbReference type="OrthoDB" id="9795324at2"/>
<feature type="transmembrane region" description="Helical" evidence="8">
    <location>
        <begin position="178"/>
        <end position="198"/>
    </location>
</feature>
<name>A0A5J6MYA2_9PROT</name>
<keyword evidence="10" id="KW-1185">Reference proteome</keyword>
<dbReference type="Proteomes" id="UP000325797">
    <property type="component" value="Chromosome"/>
</dbReference>
<dbReference type="EMBL" id="CP042582">
    <property type="protein sequence ID" value="QEX21250.1"/>
    <property type="molecule type" value="Genomic_DNA"/>
</dbReference>
<sequence>MLQSFLDLIHSLGPGGTAFLLLVAFGAGILRGYTGFGFALAAVPALTVILDPADMVPAVTLITLLGGLQLVVKVWRQADWPSVWLLLAGAVLGLPFGVIMLRDLPADLMRAFIGLVVLAAVLLLWRGFSFSAAPTKATRLALGVLSGLLNSSTSMGGPPVIIFFLASPAGAAVGRASLLVYFFLLSWVTLGSAALGGLLTLQVLLLTILMLPAMSLGNWVGAHLFTRSTAHTYRRVALIVLASVAAVAIARALAGLVG</sequence>
<evidence type="ECO:0000256" key="2">
    <source>
        <dbReference type="ARBA" id="ARBA00009142"/>
    </source>
</evidence>
<dbReference type="InterPro" id="IPR002781">
    <property type="entry name" value="TM_pro_TauE-like"/>
</dbReference>
<gene>
    <name evidence="9" type="ORF">FRZ61_11730</name>
</gene>
<feature type="transmembrane region" description="Helical" evidence="8">
    <location>
        <begin position="108"/>
        <end position="128"/>
    </location>
</feature>
<dbReference type="InterPro" id="IPR052017">
    <property type="entry name" value="TSUP"/>
</dbReference>
<dbReference type="RefSeq" id="WP_151115650.1">
    <property type="nucleotide sequence ID" value="NZ_CP042582.1"/>
</dbReference>
<evidence type="ECO:0000256" key="6">
    <source>
        <dbReference type="ARBA" id="ARBA00022989"/>
    </source>
</evidence>
<keyword evidence="6 8" id="KW-1133">Transmembrane helix</keyword>
<proteinExistence type="inferred from homology"/>
<protein>
    <recommendedName>
        <fullName evidence="8">Probable membrane transporter protein</fullName>
    </recommendedName>
</protein>
<feature type="transmembrane region" description="Helical" evidence="8">
    <location>
        <begin position="81"/>
        <end position="101"/>
    </location>
</feature>
<feature type="transmembrane region" description="Helical" evidence="8">
    <location>
        <begin position="237"/>
        <end position="257"/>
    </location>
</feature>
<evidence type="ECO:0000256" key="4">
    <source>
        <dbReference type="ARBA" id="ARBA00022475"/>
    </source>
</evidence>
<reference evidence="9 10" key="1">
    <citation type="submission" date="2019-08" db="EMBL/GenBank/DDBJ databases">
        <title>Hyperibacter terrae gen. nov., sp. nov. and Hyperibacter viscosus sp. nov., two new members in the family Rhodospirillaceae isolated from the rhizosphere of Hypericum perforatum.</title>
        <authorList>
            <person name="Noviana Z."/>
        </authorList>
    </citation>
    <scope>NUCLEOTIDE SEQUENCE [LARGE SCALE GENOMIC DNA]</scope>
    <source>
        <strain evidence="9 10">R5959</strain>
    </source>
</reference>
<keyword evidence="7 8" id="KW-0472">Membrane</keyword>
<keyword evidence="3" id="KW-0813">Transport</keyword>
<organism evidence="9 10">
    <name type="scientific">Hypericibacter adhaerens</name>
    <dbReference type="NCBI Taxonomy" id="2602016"/>
    <lineage>
        <taxon>Bacteria</taxon>
        <taxon>Pseudomonadati</taxon>
        <taxon>Pseudomonadota</taxon>
        <taxon>Alphaproteobacteria</taxon>
        <taxon>Rhodospirillales</taxon>
        <taxon>Dongiaceae</taxon>
        <taxon>Hypericibacter</taxon>
    </lineage>
</organism>
<evidence type="ECO:0000256" key="5">
    <source>
        <dbReference type="ARBA" id="ARBA00022692"/>
    </source>
</evidence>
<dbReference type="AlphaFoldDB" id="A0A5J6MYA2"/>
<evidence type="ECO:0000256" key="1">
    <source>
        <dbReference type="ARBA" id="ARBA00004651"/>
    </source>
</evidence>
<keyword evidence="4 8" id="KW-1003">Cell membrane</keyword>
<evidence type="ECO:0000256" key="7">
    <source>
        <dbReference type="ARBA" id="ARBA00023136"/>
    </source>
</evidence>
<comment type="subcellular location">
    <subcellularLocation>
        <location evidence="1 8">Cell membrane</location>
        <topology evidence="1 8">Multi-pass membrane protein</topology>
    </subcellularLocation>
</comment>
<comment type="similarity">
    <text evidence="2 8">Belongs to the 4-toluene sulfonate uptake permease (TSUP) (TC 2.A.102) family.</text>
</comment>
<evidence type="ECO:0000313" key="9">
    <source>
        <dbReference type="EMBL" id="QEX21250.1"/>
    </source>
</evidence>
<dbReference type="KEGG" id="hadh:FRZ61_11730"/>
<dbReference type="PANTHER" id="PTHR30269:SF37">
    <property type="entry name" value="MEMBRANE TRANSPORTER PROTEIN"/>
    <property type="match status" value="1"/>
</dbReference>
<evidence type="ECO:0000256" key="8">
    <source>
        <dbReference type="RuleBase" id="RU363041"/>
    </source>
</evidence>
<dbReference type="Pfam" id="PF01925">
    <property type="entry name" value="TauE"/>
    <property type="match status" value="1"/>
</dbReference>
<dbReference type="PANTHER" id="PTHR30269">
    <property type="entry name" value="TRANSMEMBRANE PROTEIN YFCA"/>
    <property type="match status" value="1"/>
</dbReference>
<keyword evidence="5 8" id="KW-0812">Transmembrane</keyword>
<accession>A0A5J6MYA2</accession>